<organism evidence="1">
    <name type="scientific">mine drainage metagenome</name>
    <dbReference type="NCBI Taxonomy" id="410659"/>
    <lineage>
        <taxon>unclassified sequences</taxon>
        <taxon>metagenomes</taxon>
        <taxon>ecological metagenomes</taxon>
    </lineage>
</organism>
<evidence type="ECO:0008006" key="2">
    <source>
        <dbReference type="Google" id="ProtNLM"/>
    </source>
</evidence>
<proteinExistence type="predicted"/>
<evidence type="ECO:0000313" key="1">
    <source>
        <dbReference type="EMBL" id="OIR14232.1"/>
    </source>
</evidence>
<accession>A0A1J5TDG6</accession>
<protein>
    <recommendedName>
        <fullName evidence="2">DUF541 domain-containing protein</fullName>
    </recommendedName>
</protein>
<dbReference type="AlphaFoldDB" id="A0A1J5TDG6"/>
<dbReference type="EMBL" id="MLJW01000012">
    <property type="protein sequence ID" value="OIR14232.1"/>
    <property type="molecule type" value="Genomic_DNA"/>
</dbReference>
<reference evidence="1" key="1">
    <citation type="submission" date="2016-10" db="EMBL/GenBank/DDBJ databases">
        <title>Sequence of Gallionella enrichment culture.</title>
        <authorList>
            <person name="Poehlein A."/>
            <person name="Muehling M."/>
            <person name="Daniel R."/>
        </authorList>
    </citation>
    <scope>NUCLEOTIDE SEQUENCE</scope>
</reference>
<sequence length="231" mass="26350">MKKTFFFLGLCCIFNSAFTQKKELEVTVADTMLIPADHFIMRVSASQNAFYDNPDTTEIKRPNYYVNSRGKMIDLQKTIINKLEIKMDSIGFHALPKSLKDFQNYGDYSNPSLNFRVNGKDSLVIFINKIIADKNLVLNIISVQTNNISNYEEQLLKKVIAKAKKHAVYLASLSNNKIASVISLSEHNNVYYNNSFNANVFQGISLTEKDAKKILTEYMIQNSITMKFSLE</sequence>
<gene>
    <name evidence="1" type="ORF">GALL_46940</name>
</gene>
<name>A0A1J5TDG6_9ZZZZ</name>
<comment type="caution">
    <text evidence="1">The sequence shown here is derived from an EMBL/GenBank/DDBJ whole genome shotgun (WGS) entry which is preliminary data.</text>
</comment>
<dbReference type="Gene3D" id="3.30.110.170">
    <property type="entry name" value="Protein of unknown function (DUF541), domain 1"/>
    <property type="match status" value="1"/>
</dbReference>